<dbReference type="GO" id="GO:0008763">
    <property type="term" value="F:UDP-N-acetylmuramate-L-alanine ligase activity"/>
    <property type="evidence" value="ECO:0007669"/>
    <property type="project" value="UniProtKB-UniRule"/>
</dbReference>
<dbReference type="UniPathway" id="UPA00219"/>
<dbReference type="EC" id="6.3.2.8" evidence="3 14"/>
<dbReference type="GO" id="GO:0005524">
    <property type="term" value="F:ATP binding"/>
    <property type="evidence" value="ECO:0007669"/>
    <property type="project" value="UniProtKB-UniRule"/>
</dbReference>
<reference evidence="18 19" key="1">
    <citation type="journal article" date="2016" name="Nat. Commun.">
        <title>Thousands of microbial genomes shed light on interconnected biogeochemical processes in an aquifer system.</title>
        <authorList>
            <person name="Anantharaman K."/>
            <person name="Brown C.T."/>
            <person name="Hug L.A."/>
            <person name="Sharon I."/>
            <person name="Castelle C.J."/>
            <person name="Probst A.J."/>
            <person name="Thomas B.C."/>
            <person name="Singh A."/>
            <person name="Wilkins M.J."/>
            <person name="Karaoz U."/>
            <person name="Brodie E.L."/>
            <person name="Williams K.H."/>
            <person name="Hubbard S.S."/>
            <person name="Banfield J.F."/>
        </authorList>
    </citation>
    <scope>NUCLEOTIDE SEQUENCE [LARGE SCALE GENOMIC DNA]</scope>
</reference>
<comment type="pathway">
    <text evidence="2 14">Cell wall biogenesis; peptidoglycan biosynthesis.</text>
</comment>
<keyword evidence="6 14" id="KW-0132">Cell division</keyword>
<evidence type="ECO:0000256" key="2">
    <source>
        <dbReference type="ARBA" id="ARBA00004752"/>
    </source>
</evidence>
<dbReference type="Gene3D" id="3.40.50.720">
    <property type="entry name" value="NAD(P)-binding Rossmann-like Domain"/>
    <property type="match status" value="1"/>
</dbReference>
<dbReference type="InterPro" id="IPR013221">
    <property type="entry name" value="Mur_ligase_cen"/>
</dbReference>
<evidence type="ECO:0000256" key="10">
    <source>
        <dbReference type="ARBA" id="ARBA00022984"/>
    </source>
</evidence>
<dbReference type="InterPro" id="IPR050061">
    <property type="entry name" value="MurCDEF_pg_biosynth"/>
</dbReference>
<proteinExistence type="inferred from homology"/>
<feature type="domain" description="Mur ligase C-terminal" evidence="16">
    <location>
        <begin position="338"/>
        <end position="414"/>
    </location>
</feature>
<dbReference type="InterPro" id="IPR000713">
    <property type="entry name" value="Mur_ligase_N"/>
</dbReference>
<evidence type="ECO:0000256" key="14">
    <source>
        <dbReference type="HAMAP-Rule" id="MF_00046"/>
    </source>
</evidence>
<dbReference type="InterPro" id="IPR036565">
    <property type="entry name" value="Mur-like_cat_sf"/>
</dbReference>
<dbReference type="PANTHER" id="PTHR43445:SF3">
    <property type="entry name" value="UDP-N-ACETYLMURAMATE--L-ALANINE LIGASE"/>
    <property type="match status" value="1"/>
</dbReference>
<dbReference type="GO" id="GO:0071555">
    <property type="term" value="P:cell wall organization"/>
    <property type="evidence" value="ECO:0007669"/>
    <property type="project" value="UniProtKB-KW"/>
</dbReference>
<evidence type="ECO:0000256" key="6">
    <source>
        <dbReference type="ARBA" id="ARBA00022618"/>
    </source>
</evidence>
<dbReference type="GO" id="GO:0005737">
    <property type="term" value="C:cytoplasm"/>
    <property type="evidence" value="ECO:0007669"/>
    <property type="project" value="UniProtKB-SubCell"/>
</dbReference>
<accession>A0A1G2CCC4</accession>
<sequence length="530" mass="59798">MKNQYPLVQMPFFSIEPKSVHFVGVLGIGVSSLARWFIAQKWAVSGSDAALNPIYQELKKDGLKANIGHKKANIPAKCGLVMYSQAIKRDNPELREARRRNIPILSYPQAIGELTKFYKTICVSGMHGKSTTTALVGLMLMKAGLDPTIIIGTKLKKLSGKNFRAGKNEYLVLEADEYKDAFLNYSPFLTITTNLDREHLDYFKNAEKIKKSFLEFFCRTRNGGTLILNRDNEMLRSLNRKIDKISKSNGLKVGWYSLRDKESAEIKKHIKLPGQHNISNALAVFCLSKFLGISEKVFISTISEYCGSWRRMEYRGELQIANSKERMAKSHKPLAMCHVPVYDDYAHHPTEIKATLQAFREKFPERRIICVFQPHQAERMKLLFKEFKNAFGTADTVVIMPIYKVAGREPACAGRSSAGSKYDSEFLVKSMQKSEPGRPIFYLKEPKNIKNALNVLLSARSFPCPLLARTNADDTQNNAENFPRKSALSQRNSAGYIVAKHKSAVIVMMGAGNIVNYTDTLLKVRKVESS</sequence>
<comment type="catalytic activity">
    <reaction evidence="13 14">
        <text>UDP-N-acetyl-alpha-D-muramate + L-alanine + ATP = UDP-N-acetyl-alpha-D-muramoyl-L-alanine + ADP + phosphate + H(+)</text>
        <dbReference type="Rhea" id="RHEA:23372"/>
        <dbReference type="ChEBI" id="CHEBI:15378"/>
        <dbReference type="ChEBI" id="CHEBI:30616"/>
        <dbReference type="ChEBI" id="CHEBI:43474"/>
        <dbReference type="ChEBI" id="CHEBI:57972"/>
        <dbReference type="ChEBI" id="CHEBI:70757"/>
        <dbReference type="ChEBI" id="CHEBI:83898"/>
        <dbReference type="ChEBI" id="CHEBI:456216"/>
        <dbReference type="EC" id="6.3.2.8"/>
    </reaction>
</comment>
<keyword evidence="10 14" id="KW-0573">Peptidoglycan synthesis</keyword>
<evidence type="ECO:0000256" key="8">
    <source>
        <dbReference type="ARBA" id="ARBA00022840"/>
    </source>
</evidence>
<organism evidence="18 19">
    <name type="scientific">Candidatus Liptonbacteria bacterium RIFCSPLOWO2_01_FULL_45_15</name>
    <dbReference type="NCBI Taxonomy" id="1798649"/>
    <lineage>
        <taxon>Bacteria</taxon>
        <taxon>Candidatus Liptoniibacteriota</taxon>
    </lineage>
</organism>
<evidence type="ECO:0000259" key="16">
    <source>
        <dbReference type="Pfam" id="PF02875"/>
    </source>
</evidence>
<dbReference type="Gene3D" id="3.40.1190.10">
    <property type="entry name" value="Mur-like, catalytic domain"/>
    <property type="match status" value="1"/>
</dbReference>
<dbReference type="InterPro" id="IPR005758">
    <property type="entry name" value="UDP-N-AcMur_Ala_ligase_MurC"/>
</dbReference>
<dbReference type="Pfam" id="PF08245">
    <property type="entry name" value="Mur_ligase_M"/>
    <property type="match status" value="1"/>
</dbReference>
<evidence type="ECO:0000256" key="5">
    <source>
        <dbReference type="ARBA" id="ARBA00022598"/>
    </source>
</evidence>
<dbReference type="AlphaFoldDB" id="A0A1G2CCC4"/>
<evidence type="ECO:0000256" key="9">
    <source>
        <dbReference type="ARBA" id="ARBA00022960"/>
    </source>
</evidence>
<feature type="domain" description="Mur ligase central" evidence="17">
    <location>
        <begin position="123"/>
        <end position="287"/>
    </location>
</feature>
<comment type="similarity">
    <text evidence="14">Belongs to the MurCDEF family.</text>
</comment>
<dbReference type="InterPro" id="IPR036615">
    <property type="entry name" value="Mur_ligase_C_dom_sf"/>
</dbReference>
<dbReference type="GO" id="GO:0008360">
    <property type="term" value="P:regulation of cell shape"/>
    <property type="evidence" value="ECO:0007669"/>
    <property type="project" value="UniProtKB-KW"/>
</dbReference>
<dbReference type="Pfam" id="PF02875">
    <property type="entry name" value="Mur_ligase_C"/>
    <property type="match status" value="1"/>
</dbReference>
<gene>
    <name evidence="14" type="primary">murC</name>
    <name evidence="18" type="ORF">A3B13_03430</name>
</gene>
<dbReference type="GO" id="GO:0009252">
    <property type="term" value="P:peptidoglycan biosynthetic process"/>
    <property type="evidence" value="ECO:0007669"/>
    <property type="project" value="UniProtKB-UniRule"/>
</dbReference>
<dbReference type="Pfam" id="PF01225">
    <property type="entry name" value="Mur_ligase"/>
    <property type="match status" value="1"/>
</dbReference>
<dbReference type="Proteomes" id="UP000176287">
    <property type="component" value="Unassembled WGS sequence"/>
</dbReference>
<evidence type="ECO:0000313" key="19">
    <source>
        <dbReference type="Proteomes" id="UP000176287"/>
    </source>
</evidence>
<dbReference type="HAMAP" id="MF_00046">
    <property type="entry name" value="MurC"/>
    <property type="match status" value="1"/>
</dbReference>
<comment type="function">
    <text evidence="14">Cell wall formation.</text>
</comment>
<dbReference type="NCBIfam" id="TIGR01082">
    <property type="entry name" value="murC"/>
    <property type="match status" value="1"/>
</dbReference>
<dbReference type="InterPro" id="IPR004101">
    <property type="entry name" value="Mur_ligase_C"/>
</dbReference>
<comment type="subcellular location">
    <subcellularLocation>
        <location evidence="1 14">Cytoplasm</location>
    </subcellularLocation>
</comment>
<keyword evidence="9 14" id="KW-0133">Cell shape</keyword>
<evidence type="ECO:0000259" key="15">
    <source>
        <dbReference type="Pfam" id="PF01225"/>
    </source>
</evidence>
<evidence type="ECO:0000256" key="7">
    <source>
        <dbReference type="ARBA" id="ARBA00022741"/>
    </source>
</evidence>
<keyword evidence="11 14" id="KW-0131">Cell cycle</keyword>
<dbReference type="STRING" id="1798649.A3B13_03430"/>
<feature type="binding site" evidence="14">
    <location>
        <begin position="125"/>
        <end position="131"/>
    </location>
    <ligand>
        <name>ATP</name>
        <dbReference type="ChEBI" id="CHEBI:30616"/>
    </ligand>
</feature>
<dbReference type="PANTHER" id="PTHR43445">
    <property type="entry name" value="UDP-N-ACETYLMURAMATE--L-ALANINE LIGASE-RELATED"/>
    <property type="match status" value="1"/>
</dbReference>
<evidence type="ECO:0000313" key="18">
    <source>
        <dbReference type="EMBL" id="OGY99024.1"/>
    </source>
</evidence>
<dbReference type="SUPFAM" id="SSF53623">
    <property type="entry name" value="MurD-like peptide ligases, catalytic domain"/>
    <property type="match status" value="1"/>
</dbReference>
<keyword evidence="4 14" id="KW-0963">Cytoplasm</keyword>
<dbReference type="GO" id="GO:0051301">
    <property type="term" value="P:cell division"/>
    <property type="evidence" value="ECO:0007669"/>
    <property type="project" value="UniProtKB-KW"/>
</dbReference>
<evidence type="ECO:0000256" key="11">
    <source>
        <dbReference type="ARBA" id="ARBA00023306"/>
    </source>
</evidence>
<dbReference type="EMBL" id="MHKZ01000047">
    <property type="protein sequence ID" value="OGY99024.1"/>
    <property type="molecule type" value="Genomic_DNA"/>
</dbReference>
<protein>
    <recommendedName>
        <fullName evidence="3 14">UDP-N-acetylmuramate--L-alanine ligase</fullName>
        <ecNumber evidence="3 14">6.3.2.8</ecNumber>
    </recommendedName>
    <alternativeName>
        <fullName evidence="14">UDP-N-acetylmuramoyl-L-alanine synthetase</fullName>
    </alternativeName>
</protein>
<evidence type="ECO:0000256" key="1">
    <source>
        <dbReference type="ARBA" id="ARBA00004496"/>
    </source>
</evidence>
<keyword evidence="5 14" id="KW-0436">Ligase</keyword>
<feature type="domain" description="Mur ligase N-terminal catalytic" evidence="15">
    <location>
        <begin position="20"/>
        <end position="118"/>
    </location>
</feature>
<comment type="caution">
    <text evidence="18">The sequence shown here is derived from an EMBL/GenBank/DDBJ whole genome shotgun (WGS) entry which is preliminary data.</text>
</comment>
<dbReference type="SUPFAM" id="SSF51984">
    <property type="entry name" value="MurCD N-terminal domain"/>
    <property type="match status" value="1"/>
</dbReference>
<evidence type="ECO:0000256" key="4">
    <source>
        <dbReference type="ARBA" id="ARBA00022490"/>
    </source>
</evidence>
<keyword evidence="8 14" id="KW-0067">ATP-binding</keyword>
<evidence type="ECO:0000256" key="3">
    <source>
        <dbReference type="ARBA" id="ARBA00012211"/>
    </source>
</evidence>
<evidence type="ECO:0000256" key="12">
    <source>
        <dbReference type="ARBA" id="ARBA00023316"/>
    </source>
</evidence>
<evidence type="ECO:0000259" key="17">
    <source>
        <dbReference type="Pfam" id="PF08245"/>
    </source>
</evidence>
<keyword evidence="7 14" id="KW-0547">Nucleotide-binding</keyword>
<dbReference type="SUPFAM" id="SSF53244">
    <property type="entry name" value="MurD-like peptide ligases, peptide-binding domain"/>
    <property type="match status" value="1"/>
</dbReference>
<keyword evidence="12 14" id="KW-0961">Cell wall biogenesis/degradation</keyword>
<dbReference type="Gene3D" id="3.90.190.20">
    <property type="entry name" value="Mur ligase, C-terminal domain"/>
    <property type="match status" value="1"/>
</dbReference>
<name>A0A1G2CCC4_9BACT</name>
<evidence type="ECO:0000256" key="13">
    <source>
        <dbReference type="ARBA" id="ARBA00047833"/>
    </source>
</evidence>